<dbReference type="STRING" id="1280847.SAMN04488036_101411"/>
<evidence type="ECO:0000313" key="3">
    <source>
        <dbReference type="EMBL" id="SFK56379.1"/>
    </source>
</evidence>
<dbReference type="OrthoDB" id="9780147at2"/>
<keyword evidence="3" id="KW-0413">Isomerase</keyword>
<dbReference type="InterPro" id="IPR051470">
    <property type="entry name" value="Thiol:disulfide_interchange"/>
</dbReference>
<dbReference type="SUPFAM" id="SSF52833">
    <property type="entry name" value="Thioredoxin-like"/>
    <property type="match status" value="1"/>
</dbReference>
<protein>
    <submittedName>
        <fullName evidence="3">Protein-disulfide isomerase</fullName>
    </submittedName>
</protein>
<dbReference type="GO" id="GO:0016853">
    <property type="term" value="F:isomerase activity"/>
    <property type="evidence" value="ECO:0007669"/>
    <property type="project" value="UniProtKB-KW"/>
</dbReference>
<dbReference type="EMBL" id="FOSZ01000001">
    <property type="protein sequence ID" value="SFK56379.1"/>
    <property type="molecule type" value="Genomic_DNA"/>
</dbReference>
<dbReference type="RefSeq" id="WP_093319617.1">
    <property type="nucleotide sequence ID" value="NZ_FOSZ01000001.1"/>
</dbReference>
<feature type="domain" description="Thioredoxin" evidence="2">
    <location>
        <begin position="61"/>
        <end position="248"/>
    </location>
</feature>
<dbReference type="InterPro" id="IPR036249">
    <property type="entry name" value="Thioredoxin-like_sf"/>
</dbReference>
<keyword evidence="1" id="KW-0732">Signal</keyword>
<evidence type="ECO:0000259" key="2">
    <source>
        <dbReference type="PROSITE" id="PS51352"/>
    </source>
</evidence>
<dbReference type="Proteomes" id="UP000198851">
    <property type="component" value="Unassembled WGS sequence"/>
</dbReference>
<dbReference type="PANTHER" id="PTHR35272">
    <property type="entry name" value="THIOL:DISULFIDE INTERCHANGE PROTEIN DSBC-RELATED"/>
    <property type="match status" value="1"/>
</dbReference>
<evidence type="ECO:0000256" key="1">
    <source>
        <dbReference type="SAM" id="SignalP"/>
    </source>
</evidence>
<proteinExistence type="predicted"/>
<reference evidence="4" key="1">
    <citation type="submission" date="2016-10" db="EMBL/GenBank/DDBJ databases">
        <authorList>
            <person name="Varghese N."/>
            <person name="Submissions S."/>
        </authorList>
    </citation>
    <scope>NUCLEOTIDE SEQUENCE [LARGE SCALE GENOMIC DNA]</scope>
    <source>
        <strain evidence="4">DSM 28453</strain>
    </source>
</reference>
<dbReference type="PROSITE" id="PS51352">
    <property type="entry name" value="THIOREDOXIN_2"/>
    <property type="match status" value="1"/>
</dbReference>
<dbReference type="GO" id="GO:0016491">
    <property type="term" value="F:oxidoreductase activity"/>
    <property type="evidence" value="ECO:0007669"/>
    <property type="project" value="InterPro"/>
</dbReference>
<sequence length="248" mass="26731">MKRILATSALALSIAAAPLAAFDLSSMSDEERAAFRAEVRAYLLDNPQVIMEAVAVLEERQAAAQAAGDVALVSSHADQIFNDGFSWVGGNPEGDITLVEFVDYRCGYCRKAHDEVAELVKSDGNIKLIVKEFPILGEASVASSRFAIAMKQLHGAEAYKQAHDALITMRKDPSDATLSKLATSLGFDGDAVIARMESEEVNAELAATQQLARALQISGTPTFVMKDELLRGYLPLENMRALVADKRG</sequence>
<dbReference type="AlphaFoldDB" id="A0A1I4AKU6"/>
<dbReference type="InterPro" id="IPR001853">
    <property type="entry name" value="DSBA-like_thioredoxin_dom"/>
</dbReference>
<dbReference type="Gene3D" id="3.40.30.10">
    <property type="entry name" value="Glutaredoxin"/>
    <property type="match status" value="1"/>
</dbReference>
<gene>
    <name evidence="3" type="ORF">SAMN04488036_101411</name>
</gene>
<dbReference type="InterPro" id="IPR013766">
    <property type="entry name" value="Thioredoxin_domain"/>
</dbReference>
<feature type="signal peptide" evidence="1">
    <location>
        <begin position="1"/>
        <end position="20"/>
    </location>
</feature>
<dbReference type="Pfam" id="PF18312">
    <property type="entry name" value="ScsC_N"/>
    <property type="match status" value="1"/>
</dbReference>
<dbReference type="Pfam" id="PF01323">
    <property type="entry name" value="DSBA"/>
    <property type="match status" value="1"/>
</dbReference>
<name>A0A1I4AKU6_9RHOB</name>
<dbReference type="InterPro" id="IPR041205">
    <property type="entry name" value="ScsC_N"/>
</dbReference>
<accession>A0A1I4AKU6</accession>
<evidence type="ECO:0000313" key="4">
    <source>
        <dbReference type="Proteomes" id="UP000198851"/>
    </source>
</evidence>
<dbReference type="PANTHER" id="PTHR35272:SF3">
    <property type="entry name" value="THIOL:DISULFIDE INTERCHANGE PROTEIN DSBC"/>
    <property type="match status" value="1"/>
</dbReference>
<dbReference type="CDD" id="cd03023">
    <property type="entry name" value="DsbA_Com1_like"/>
    <property type="match status" value="1"/>
</dbReference>
<feature type="chain" id="PRO_5011498884" evidence="1">
    <location>
        <begin position="21"/>
        <end position="248"/>
    </location>
</feature>
<keyword evidence="4" id="KW-1185">Reference proteome</keyword>
<organism evidence="3 4">
    <name type="scientific">Shimia haliotis</name>
    <dbReference type="NCBI Taxonomy" id="1280847"/>
    <lineage>
        <taxon>Bacteria</taxon>
        <taxon>Pseudomonadati</taxon>
        <taxon>Pseudomonadota</taxon>
        <taxon>Alphaproteobacteria</taxon>
        <taxon>Rhodobacterales</taxon>
        <taxon>Roseobacteraceae</taxon>
    </lineage>
</organism>